<accession>A0A1H7UUE6</accession>
<dbReference type="RefSeq" id="WP_217638857.1">
    <property type="nucleotide sequence ID" value="NZ_FOBS01000002.1"/>
</dbReference>
<keyword evidence="3" id="KW-1185">Reference proteome</keyword>
<evidence type="ECO:0000313" key="3">
    <source>
        <dbReference type="Proteomes" id="UP000198744"/>
    </source>
</evidence>
<reference evidence="2 3" key="1">
    <citation type="submission" date="2016-10" db="EMBL/GenBank/DDBJ databases">
        <authorList>
            <person name="de Groot N.N."/>
        </authorList>
    </citation>
    <scope>NUCLEOTIDE SEQUENCE [LARGE SCALE GENOMIC DNA]</scope>
    <source>
        <strain evidence="2 3">DSM 8423</strain>
    </source>
</reference>
<evidence type="ECO:0000313" key="2">
    <source>
        <dbReference type="EMBL" id="SEM00592.1"/>
    </source>
</evidence>
<organism evidence="2 3">
    <name type="scientific">Syntrophus gentianae</name>
    <dbReference type="NCBI Taxonomy" id="43775"/>
    <lineage>
        <taxon>Bacteria</taxon>
        <taxon>Pseudomonadati</taxon>
        <taxon>Thermodesulfobacteriota</taxon>
        <taxon>Syntrophia</taxon>
        <taxon>Syntrophales</taxon>
        <taxon>Syntrophaceae</taxon>
        <taxon>Syntrophus</taxon>
    </lineage>
</organism>
<dbReference type="Proteomes" id="UP000198744">
    <property type="component" value="Unassembled WGS sequence"/>
</dbReference>
<keyword evidence="1" id="KW-0732">Signal</keyword>
<feature type="signal peptide" evidence="1">
    <location>
        <begin position="1"/>
        <end position="22"/>
    </location>
</feature>
<dbReference type="EMBL" id="FOBS01000002">
    <property type="protein sequence ID" value="SEM00592.1"/>
    <property type="molecule type" value="Genomic_DNA"/>
</dbReference>
<evidence type="ECO:0000256" key="1">
    <source>
        <dbReference type="SAM" id="SignalP"/>
    </source>
</evidence>
<sequence length="197" mass="22997">MKRLLSSVVLGLFLLAPTWVFAGVAMDTVHVHVDKILAILKDPALKSPSAKERKKDKLRTIYIQMFDEVELSKRALARNWNNLNAAQRDEFVHLFRQVLEKTYADRILAYANEEVIFDRENMISENQAEVKTRIVTSSKTIPFTYRMIRKGNVWRVYDVVVENISLIQNYRTQFNEILAKNSPEQLLQTLRKKVKET</sequence>
<dbReference type="PANTHER" id="PTHR36573:SF1">
    <property type="entry name" value="INTERMEMBRANE PHOSPHOLIPID TRANSPORT SYSTEM BINDING PROTEIN MLAC"/>
    <property type="match status" value="1"/>
</dbReference>
<dbReference type="Gene3D" id="3.10.450.710">
    <property type="entry name" value="Tgt2/MlaC"/>
    <property type="match status" value="1"/>
</dbReference>
<feature type="chain" id="PRO_5011593740" evidence="1">
    <location>
        <begin position="23"/>
        <end position="197"/>
    </location>
</feature>
<proteinExistence type="predicted"/>
<dbReference type="STRING" id="43775.SAMN04489760_102112"/>
<dbReference type="InterPro" id="IPR042245">
    <property type="entry name" value="Tgt2/MlaC_sf"/>
</dbReference>
<dbReference type="PIRSF" id="PIRSF004649">
    <property type="entry name" value="MlaC"/>
    <property type="match status" value="1"/>
</dbReference>
<protein>
    <submittedName>
        <fullName evidence="2">Phospholipid transport system substrate-binding protein</fullName>
    </submittedName>
</protein>
<dbReference type="AlphaFoldDB" id="A0A1H7UUE6"/>
<dbReference type="InterPro" id="IPR008869">
    <property type="entry name" value="MlaC/ttg2D"/>
</dbReference>
<dbReference type="Pfam" id="PF05494">
    <property type="entry name" value="MlaC"/>
    <property type="match status" value="1"/>
</dbReference>
<name>A0A1H7UUE6_9BACT</name>
<gene>
    <name evidence="2" type="ORF">SAMN04489760_102112</name>
</gene>
<dbReference type="PANTHER" id="PTHR36573">
    <property type="entry name" value="INTERMEMBRANE PHOSPHOLIPID TRANSPORT SYSTEM BINDING PROTEIN MLAC"/>
    <property type="match status" value="1"/>
</dbReference>